<dbReference type="Proteomes" id="UP001183414">
    <property type="component" value="Unassembled WGS sequence"/>
</dbReference>
<dbReference type="EMBL" id="JAVREQ010000048">
    <property type="protein sequence ID" value="MDT0382648.1"/>
    <property type="molecule type" value="Genomic_DNA"/>
</dbReference>
<keyword evidence="2" id="KW-1133">Transmembrane helix</keyword>
<feature type="signal peptide" evidence="3">
    <location>
        <begin position="1"/>
        <end position="26"/>
    </location>
</feature>
<evidence type="ECO:0000256" key="3">
    <source>
        <dbReference type="SAM" id="SignalP"/>
    </source>
</evidence>
<protein>
    <submittedName>
        <fullName evidence="4">LPXTG cell wall anchor domain-containing protein</fullName>
    </submittedName>
</protein>
<accession>A0ABU2P087</accession>
<comment type="caution">
    <text evidence="4">The sequence shown here is derived from an EMBL/GenBank/DDBJ whole genome shotgun (WGS) entry which is preliminary data.</text>
</comment>
<dbReference type="NCBIfam" id="TIGR01167">
    <property type="entry name" value="LPXTG_anchor"/>
    <property type="match status" value="1"/>
</dbReference>
<organism evidence="4 5">
    <name type="scientific">Streptomyces hazeniae</name>
    <dbReference type="NCBI Taxonomy" id="3075538"/>
    <lineage>
        <taxon>Bacteria</taxon>
        <taxon>Bacillati</taxon>
        <taxon>Actinomycetota</taxon>
        <taxon>Actinomycetes</taxon>
        <taxon>Kitasatosporales</taxon>
        <taxon>Streptomycetaceae</taxon>
        <taxon>Streptomyces</taxon>
    </lineage>
</organism>
<reference evidence="5" key="1">
    <citation type="submission" date="2023-07" db="EMBL/GenBank/DDBJ databases">
        <title>30 novel species of actinomycetes from the DSMZ collection.</title>
        <authorList>
            <person name="Nouioui I."/>
        </authorList>
    </citation>
    <scope>NUCLEOTIDE SEQUENCE [LARGE SCALE GENOMIC DNA]</scope>
    <source>
        <strain evidence="5">DSM 42041</strain>
    </source>
</reference>
<evidence type="ECO:0000313" key="4">
    <source>
        <dbReference type="EMBL" id="MDT0382648.1"/>
    </source>
</evidence>
<keyword evidence="5" id="KW-1185">Reference proteome</keyword>
<feature type="compositionally biased region" description="Basic and acidic residues" evidence="1">
    <location>
        <begin position="114"/>
        <end position="127"/>
    </location>
</feature>
<sequence length="249" mass="24940">MRALSSASVVTVAAAASLLWVPAAFASPHGGSGTVRMHDAASGRELSGADRQVCSFFLVAAGFDGRQQIGWKVVERASGTVAETGELLLDGEGSGRSGDLALDEGRYRLVWDRRGADGEGGGRRAFEVDCDGVPVEETAGGPQASASPSPSASAESGAGGEDAETPDGDSGSTPTATEPAAETTTDEGARPTPNGSDERSGAPGAPRSGDLAETGSEVPAGALAAAGASLLGAGTYLVLRRREGRAQRR</sequence>
<feature type="transmembrane region" description="Helical" evidence="2">
    <location>
        <begin position="220"/>
        <end position="239"/>
    </location>
</feature>
<keyword evidence="3" id="KW-0732">Signal</keyword>
<evidence type="ECO:0000313" key="5">
    <source>
        <dbReference type="Proteomes" id="UP001183414"/>
    </source>
</evidence>
<feature type="region of interest" description="Disordered" evidence="1">
    <location>
        <begin position="114"/>
        <end position="217"/>
    </location>
</feature>
<feature type="chain" id="PRO_5046943732" evidence="3">
    <location>
        <begin position="27"/>
        <end position="249"/>
    </location>
</feature>
<keyword evidence="2" id="KW-0472">Membrane</keyword>
<evidence type="ECO:0000256" key="1">
    <source>
        <dbReference type="SAM" id="MobiDB-lite"/>
    </source>
</evidence>
<feature type="compositionally biased region" description="Low complexity" evidence="1">
    <location>
        <begin position="139"/>
        <end position="156"/>
    </location>
</feature>
<evidence type="ECO:0000256" key="2">
    <source>
        <dbReference type="SAM" id="Phobius"/>
    </source>
</evidence>
<feature type="compositionally biased region" description="Low complexity" evidence="1">
    <location>
        <begin position="173"/>
        <end position="183"/>
    </location>
</feature>
<dbReference type="RefSeq" id="WP_311676220.1">
    <property type="nucleotide sequence ID" value="NZ_JAVREQ010000048.1"/>
</dbReference>
<keyword evidence="2" id="KW-0812">Transmembrane</keyword>
<name>A0ABU2P087_9ACTN</name>
<gene>
    <name evidence="4" type="ORF">RM572_28255</name>
</gene>
<proteinExistence type="predicted"/>